<evidence type="ECO:0000259" key="5">
    <source>
        <dbReference type="PROSITE" id="PS50931"/>
    </source>
</evidence>
<dbReference type="RefSeq" id="WP_274456524.1">
    <property type="nucleotide sequence ID" value="NZ_CP067097.1"/>
</dbReference>
<protein>
    <submittedName>
        <fullName evidence="6">DNA-binding transcriptional LysR family regulator</fullName>
    </submittedName>
</protein>
<dbReference type="Pfam" id="PF00126">
    <property type="entry name" value="HTH_1"/>
    <property type="match status" value="1"/>
</dbReference>
<evidence type="ECO:0000256" key="2">
    <source>
        <dbReference type="ARBA" id="ARBA00023015"/>
    </source>
</evidence>
<evidence type="ECO:0000313" key="7">
    <source>
        <dbReference type="Proteomes" id="UP001232973"/>
    </source>
</evidence>
<dbReference type="InterPro" id="IPR005119">
    <property type="entry name" value="LysR_subst-bd"/>
</dbReference>
<dbReference type="InterPro" id="IPR036388">
    <property type="entry name" value="WH-like_DNA-bd_sf"/>
</dbReference>
<dbReference type="SUPFAM" id="SSF53850">
    <property type="entry name" value="Periplasmic binding protein-like II"/>
    <property type="match status" value="1"/>
</dbReference>
<comment type="similarity">
    <text evidence="1">Belongs to the LysR transcriptional regulatory family.</text>
</comment>
<evidence type="ECO:0000313" key="6">
    <source>
        <dbReference type="EMBL" id="MDQ0190874.1"/>
    </source>
</evidence>
<name>A0ABT9XKN8_9BACL</name>
<feature type="domain" description="HTH lysR-type" evidence="5">
    <location>
        <begin position="1"/>
        <end position="57"/>
    </location>
</feature>
<keyword evidence="3 6" id="KW-0238">DNA-binding</keyword>
<dbReference type="Gene3D" id="3.40.190.290">
    <property type="match status" value="1"/>
</dbReference>
<organism evidence="6 7">
    <name type="scientific">Alicyclobacillus cycloheptanicus</name>
    <dbReference type="NCBI Taxonomy" id="1457"/>
    <lineage>
        <taxon>Bacteria</taxon>
        <taxon>Bacillati</taxon>
        <taxon>Bacillota</taxon>
        <taxon>Bacilli</taxon>
        <taxon>Bacillales</taxon>
        <taxon>Alicyclobacillaceae</taxon>
        <taxon>Alicyclobacillus</taxon>
    </lineage>
</organism>
<accession>A0ABT9XKN8</accession>
<keyword evidence="4" id="KW-0804">Transcription</keyword>
<keyword evidence="7" id="KW-1185">Reference proteome</keyword>
<dbReference type="Gene3D" id="1.10.10.10">
    <property type="entry name" value="Winged helix-like DNA-binding domain superfamily/Winged helix DNA-binding domain"/>
    <property type="match status" value="1"/>
</dbReference>
<proteinExistence type="inferred from homology"/>
<evidence type="ECO:0000256" key="3">
    <source>
        <dbReference type="ARBA" id="ARBA00023125"/>
    </source>
</evidence>
<dbReference type="PANTHER" id="PTHR30126">
    <property type="entry name" value="HTH-TYPE TRANSCRIPTIONAL REGULATOR"/>
    <property type="match status" value="1"/>
</dbReference>
<dbReference type="EMBL" id="JAUSTP010000026">
    <property type="protein sequence ID" value="MDQ0190874.1"/>
    <property type="molecule type" value="Genomic_DNA"/>
</dbReference>
<dbReference type="Pfam" id="PF03466">
    <property type="entry name" value="LysR_substrate"/>
    <property type="match status" value="1"/>
</dbReference>
<dbReference type="PROSITE" id="PS50931">
    <property type="entry name" value="HTH_LYSR"/>
    <property type="match status" value="1"/>
</dbReference>
<gene>
    <name evidence="6" type="ORF">J2S03_002741</name>
</gene>
<dbReference type="InterPro" id="IPR036390">
    <property type="entry name" value="WH_DNA-bd_sf"/>
</dbReference>
<dbReference type="InterPro" id="IPR000847">
    <property type="entry name" value="LysR_HTH_N"/>
</dbReference>
<keyword evidence="2" id="KW-0805">Transcription regulation</keyword>
<sequence length="299" mass="33419">MDIHLLAFVTVAEERSFTHAAEKLHISQPAISQHVQTLEKRLDVQLLERNKRSVRLTKAGEIAYQQAKDILCSYARMTRLIEDLRGKPSGPLTIGASFTFGEYVLPHLIADFRLHYPDVTPIIEIHNTRAVADLVARGQLDIGIIEGSTHHQHDLAIEPLASDQLTLVASSGHPFANQANITVEDLNSVPWMIREPGSGTREITETVFAQLHLRPAVVQEYASTQLIKESVLAGLGVALLSKWVVHRELQWRALVELPFQSLPVKRTFSVVLKQSNFTASAVSCFRNYLFEHVPTLSEV</sequence>
<reference evidence="6 7" key="1">
    <citation type="submission" date="2023-07" db="EMBL/GenBank/DDBJ databases">
        <title>Genomic Encyclopedia of Type Strains, Phase IV (KMG-IV): sequencing the most valuable type-strain genomes for metagenomic binning, comparative biology and taxonomic classification.</title>
        <authorList>
            <person name="Goeker M."/>
        </authorList>
    </citation>
    <scope>NUCLEOTIDE SEQUENCE [LARGE SCALE GENOMIC DNA]</scope>
    <source>
        <strain evidence="6 7">DSM 4006</strain>
    </source>
</reference>
<evidence type="ECO:0000256" key="1">
    <source>
        <dbReference type="ARBA" id="ARBA00009437"/>
    </source>
</evidence>
<dbReference type="PRINTS" id="PR00039">
    <property type="entry name" value="HTHLYSR"/>
</dbReference>
<dbReference type="Proteomes" id="UP001232973">
    <property type="component" value="Unassembled WGS sequence"/>
</dbReference>
<comment type="caution">
    <text evidence="6">The sequence shown here is derived from an EMBL/GenBank/DDBJ whole genome shotgun (WGS) entry which is preliminary data.</text>
</comment>
<dbReference type="CDD" id="cd08420">
    <property type="entry name" value="PBP2_CysL_like"/>
    <property type="match status" value="1"/>
</dbReference>
<dbReference type="GO" id="GO:0003677">
    <property type="term" value="F:DNA binding"/>
    <property type="evidence" value="ECO:0007669"/>
    <property type="project" value="UniProtKB-KW"/>
</dbReference>
<dbReference type="PANTHER" id="PTHR30126:SF39">
    <property type="entry name" value="HTH-TYPE TRANSCRIPTIONAL REGULATOR CYSL"/>
    <property type="match status" value="1"/>
</dbReference>
<dbReference type="SUPFAM" id="SSF46785">
    <property type="entry name" value="Winged helix' DNA-binding domain"/>
    <property type="match status" value="1"/>
</dbReference>
<evidence type="ECO:0000256" key="4">
    <source>
        <dbReference type="ARBA" id="ARBA00023163"/>
    </source>
</evidence>